<proteinExistence type="predicted"/>
<name>A0A2P2LZ98_RHIMU</name>
<reference evidence="1" key="1">
    <citation type="submission" date="2018-02" db="EMBL/GenBank/DDBJ databases">
        <title>Rhizophora mucronata_Transcriptome.</title>
        <authorList>
            <person name="Meera S.P."/>
            <person name="Sreeshan A."/>
            <person name="Augustine A."/>
        </authorList>
    </citation>
    <scope>NUCLEOTIDE SEQUENCE</scope>
    <source>
        <tissue evidence="1">Leaf</tissue>
    </source>
</reference>
<evidence type="ECO:0000313" key="1">
    <source>
        <dbReference type="EMBL" id="MBX23300.1"/>
    </source>
</evidence>
<protein>
    <submittedName>
        <fullName evidence="1">Uncharacterized protein</fullName>
    </submittedName>
</protein>
<sequence>MQQKVISHLEKEHDK</sequence>
<organism evidence="1">
    <name type="scientific">Rhizophora mucronata</name>
    <name type="common">Asiatic mangrove</name>
    <dbReference type="NCBI Taxonomy" id="61149"/>
    <lineage>
        <taxon>Eukaryota</taxon>
        <taxon>Viridiplantae</taxon>
        <taxon>Streptophyta</taxon>
        <taxon>Embryophyta</taxon>
        <taxon>Tracheophyta</taxon>
        <taxon>Spermatophyta</taxon>
        <taxon>Magnoliopsida</taxon>
        <taxon>eudicotyledons</taxon>
        <taxon>Gunneridae</taxon>
        <taxon>Pentapetalae</taxon>
        <taxon>rosids</taxon>
        <taxon>fabids</taxon>
        <taxon>Malpighiales</taxon>
        <taxon>Rhizophoraceae</taxon>
        <taxon>Rhizophora</taxon>
    </lineage>
</organism>
<dbReference type="EMBL" id="GGEC01042816">
    <property type="protein sequence ID" value="MBX23300.1"/>
    <property type="molecule type" value="Transcribed_RNA"/>
</dbReference>
<accession>A0A2P2LZ98</accession>